<keyword evidence="1" id="KW-1133">Transmembrane helix</keyword>
<proteinExistence type="predicted"/>
<keyword evidence="1" id="KW-0472">Membrane</keyword>
<feature type="transmembrane region" description="Helical" evidence="1">
    <location>
        <begin position="768"/>
        <end position="790"/>
    </location>
</feature>
<feature type="domain" description="DUF5979" evidence="4">
    <location>
        <begin position="555"/>
        <end position="649"/>
    </location>
</feature>
<feature type="domain" description="Thioester" evidence="3">
    <location>
        <begin position="121"/>
        <end position="214"/>
    </location>
</feature>
<evidence type="ECO:0000313" key="5">
    <source>
        <dbReference type="EMBL" id="PWB98280.1"/>
    </source>
</evidence>
<keyword evidence="1" id="KW-0812">Transmembrane</keyword>
<feature type="signal peptide" evidence="2">
    <location>
        <begin position="1"/>
        <end position="41"/>
    </location>
</feature>
<dbReference type="RefSeq" id="WP_108998017.1">
    <property type="nucleotide sequence ID" value="NZ_QEEX01000001.1"/>
</dbReference>
<feature type="chain" id="PRO_5038686632" evidence="2">
    <location>
        <begin position="42"/>
        <end position="803"/>
    </location>
</feature>
<sequence length="803" mass="80471">MNATPVSVARFRPRWARKSLLAVSAALASAALVLMSLTPAAARLPDEIPSNGALRGANTEIVITGTGAGQTITGSAPPTVIVQDPQAPYPAGPPPGYVSQTTFAGVIDTASVADPDLTAQMYCINLRVPTSVGIGYESGTWEESNVPNIGYVTYILNNYYPTVAAPAGLSTNQQAAAVQAAIWYFTDGFVLAPPGPGPQGPVRAATAAIIAAAQANGPVVEPPAPDVAITPATATAAEGTAAGPFTVTATGATTATVSVPTGYTMYTDAAATTPLANPSDVAPGTQIWITGPGVTGVETVLNARAAVTVQRGNVYLYDGNTPSQTDAQRLILADTTELEAVATADVEFFAIGDLTVNKEFTGGAVGQQGAIQLAIDCGEGYTFTADIPANASTTDTSTFAGIPAGNTCTVTEPTTGATAQVLVTTDAPQSVVMADEGAAVTVTNTVEFAPGSLNLVKAIAGGGAGSQDEISVTVSCVSGLEDTFVVPAGSAAGDYTQTYAGLPAGDVCTVAELATGSNTIVEVTTDAPITVTILPGAPVEARVTNTVEFRPGALNLTKVISGAGAGSQSQVTVSIVCDSGLDETLVIPAGSAAGDYTQLYEDIPAGAECLITELESGANTVVEVVVGDPVTVTIEPAETVDAELINTVTFRPGALTVVKAITGPGAGLQSAISLSIECDNGLSDTFDIPAGATAGDYAQTFSDLPAGTECTVTETESGANSTVSVIAQTSVTVTIEPGAEAQARLTNTVMNIPFMGGGVLAMTGGGEALLALLAGGSAVLLIGLLVLAMARMRAARRALTADE</sequence>
<protein>
    <submittedName>
        <fullName evidence="5">Uncharacterized protein</fullName>
    </submittedName>
</protein>
<comment type="caution">
    <text evidence="5">The sequence shown here is derived from an EMBL/GenBank/DDBJ whole genome shotgun (WGS) entry which is preliminary data.</text>
</comment>
<evidence type="ECO:0000313" key="6">
    <source>
        <dbReference type="Proteomes" id="UP000244978"/>
    </source>
</evidence>
<keyword evidence="6" id="KW-1185">Reference proteome</keyword>
<dbReference type="InterPro" id="IPR013552">
    <property type="entry name" value="Thioester_dom"/>
</dbReference>
<gene>
    <name evidence="5" type="ORF">DF220_10900</name>
</gene>
<feature type="domain" description="DUF5979" evidence="4">
    <location>
        <begin position="454"/>
        <end position="548"/>
    </location>
</feature>
<feature type="domain" description="DUF5979" evidence="4">
    <location>
        <begin position="354"/>
        <end position="447"/>
    </location>
</feature>
<evidence type="ECO:0000259" key="3">
    <source>
        <dbReference type="Pfam" id="PF08341"/>
    </source>
</evidence>
<keyword evidence="2" id="KW-0732">Signal</keyword>
<dbReference type="Pfam" id="PF19407">
    <property type="entry name" value="DUF5979"/>
    <property type="match status" value="4"/>
</dbReference>
<evidence type="ECO:0000259" key="4">
    <source>
        <dbReference type="Pfam" id="PF19407"/>
    </source>
</evidence>
<dbReference type="EMBL" id="QEEX01000001">
    <property type="protein sequence ID" value="PWB98280.1"/>
    <property type="molecule type" value="Genomic_DNA"/>
</dbReference>
<evidence type="ECO:0000256" key="2">
    <source>
        <dbReference type="SAM" id="SignalP"/>
    </source>
</evidence>
<dbReference type="Pfam" id="PF08341">
    <property type="entry name" value="TED"/>
    <property type="match status" value="1"/>
</dbReference>
<name>A0A2U1T361_9MICO</name>
<dbReference type="Proteomes" id="UP000244978">
    <property type="component" value="Unassembled WGS sequence"/>
</dbReference>
<feature type="domain" description="DUF5979" evidence="4">
    <location>
        <begin position="655"/>
        <end position="749"/>
    </location>
</feature>
<dbReference type="InterPro" id="IPR046022">
    <property type="entry name" value="DUF5979"/>
</dbReference>
<dbReference type="AlphaFoldDB" id="A0A2U1T361"/>
<accession>A0A2U1T361</accession>
<evidence type="ECO:0000256" key="1">
    <source>
        <dbReference type="SAM" id="Phobius"/>
    </source>
</evidence>
<reference evidence="6" key="1">
    <citation type="submission" date="2018-04" db="EMBL/GenBank/DDBJ databases">
        <authorList>
            <person name="Liu S."/>
            <person name="Wang Z."/>
            <person name="Li J."/>
        </authorList>
    </citation>
    <scope>NUCLEOTIDE SEQUENCE [LARGE SCALE GENOMIC DNA]</scope>
    <source>
        <strain evidence="6">S1194</strain>
    </source>
</reference>
<organism evidence="5 6">
    <name type="scientific">Homoserinimonas hongtaonis</name>
    <dbReference type="NCBI Taxonomy" id="2079791"/>
    <lineage>
        <taxon>Bacteria</taxon>
        <taxon>Bacillati</taxon>
        <taxon>Actinomycetota</taxon>
        <taxon>Actinomycetes</taxon>
        <taxon>Micrococcales</taxon>
        <taxon>Microbacteriaceae</taxon>
        <taxon>Homoserinimonas</taxon>
    </lineage>
</organism>